<comment type="caution">
    <text evidence="3">The sequence shown here is derived from an EMBL/GenBank/DDBJ whole genome shotgun (WGS) entry which is preliminary data.</text>
</comment>
<feature type="transmembrane region" description="Helical" evidence="1">
    <location>
        <begin position="6"/>
        <end position="26"/>
    </location>
</feature>
<gene>
    <name evidence="3" type="ORF">AN957_07275</name>
</gene>
<keyword evidence="1" id="KW-1133">Transmembrane helix</keyword>
<dbReference type="RefSeq" id="WP_056683172.1">
    <property type="nucleotide sequence ID" value="NZ_LJIX01000006.1"/>
</dbReference>
<dbReference type="InterPro" id="IPR058780">
    <property type="entry name" value="YhfM-like_dom"/>
</dbReference>
<feature type="domain" description="YhfM-like" evidence="2">
    <location>
        <begin position="28"/>
        <end position="130"/>
    </location>
</feature>
<evidence type="ECO:0000256" key="1">
    <source>
        <dbReference type="SAM" id="Phobius"/>
    </source>
</evidence>
<organism evidence="3 4">
    <name type="scientific">Cytobacillus solani</name>
    <dbReference type="NCBI Taxonomy" id="1637975"/>
    <lineage>
        <taxon>Bacteria</taxon>
        <taxon>Bacillati</taxon>
        <taxon>Bacillota</taxon>
        <taxon>Bacilli</taxon>
        <taxon>Bacillales</taxon>
        <taxon>Bacillaceae</taxon>
        <taxon>Cytobacillus</taxon>
    </lineage>
</organism>
<evidence type="ECO:0000313" key="4">
    <source>
        <dbReference type="Proteomes" id="UP000050996"/>
    </source>
</evidence>
<dbReference type="Proteomes" id="UP000050996">
    <property type="component" value="Unassembled WGS sequence"/>
</dbReference>
<dbReference type="PATRIC" id="fig|1637975.4.peg.1178"/>
<evidence type="ECO:0000259" key="2">
    <source>
        <dbReference type="Pfam" id="PF26353"/>
    </source>
</evidence>
<evidence type="ECO:0000313" key="3">
    <source>
        <dbReference type="EMBL" id="KQL18391.1"/>
    </source>
</evidence>
<reference evidence="3 4" key="1">
    <citation type="submission" date="2015-09" db="EMBL/GenBank/DDBJ databases">
        <title>Genome sequencing project for genomic taxonomy and phylogenomics of Bacillus-like bacteria.</title>
        <authorList>
            <person name="Liu B."/>
            <person name="Wang J."/>
            <person name="Zhu Y."/>
            <person name="Liu G."/>
            <person name="Chen Q."/>
            <person name="Chen Z."/>
            <person name="Lan J."/>
            <person name="Che J."/>
            <person name="Ge C."/>
            <person name="Shi H."/>
            <person name="Pan Z."/>
            <person name="Liu X."/>
        </authorList>
    </citation>
    <scope>NUCLEOTIDE SEQUENCE [LARGE SCALE GENOMIC DNA]</scope>
    <source>
        <strain evidence="3 4">FJAT-18043</strain>
    </source>
</reference>
<dbReference type="AlphaFoldDB" id="A0A0Q3VG46"/>
<dbReference type="Pfam" id="PF26353">
    <property type="entry name" value="YhfM"/>
    <property type="match status" value="1"/>
</dbReference>
<name>A0A0Q3VG46_9BACI</name>
<keyword evidence="4" id="KW-1185">Reference proteome</keyword>
<proteinExistence type="predicted"/>
<accession>A0A0Q3VG46</accession>
<keyword evidence="1" id="KW-0812">Transmembrane</keyword>
<sequence length="130" mass="14732">MKKGIIILISIVVLCFVGFKVFFNGFSNIESITLQKPDEPFETGEKITDKKKIGTITGILNRANHSKSRYKMAIDPEYKMQIVYKNNSKEIEILQVYPGFGKDKTLLSSDTGDSYIISSKQTKKLLEAFK</sequence>
<protein>
    <recommendedName>
        <fullName evidence="2">YhfM-like domain-containing protein</fullName>
    </recommendedName>
</protein>
<dbReference type="EMBL" id="LJIX01000006">
    <property type="protein sequence ID" value="KQL18391.1"/>
    <property type="molecule type" value="Genomic_DNA"/>
</dbReference>
<keyword evidence="1" id="KW-0472">Membrane</keyword>